<dbReference type="PROSITE" id="PS50977">
    <property type="entry name" value="HTH_TETR_2"/>
    <property type="match status" value="1"/>
</dbReference>
<dbReference type="PROSITE" id="PS01081">
    <property type="entry name" value="HTH_TETR_1"/>
    <property type="match status" value="1"/>
</dbReference>
<dbReference type="SUPFAM" id="SSF46689">
    <property type="entry name" value="Homeodomain-like"/>
    <property type="match status" value="1"/>
</dbReference>
<evidence type="ECO:0000313" key="7">
    <source>
        <dbReference type="Proteomes" id="UP000442533"/>
    </source>
</evidence>
<evidence type="ECO:0000256" key="4">
    <source>
        <dbReference type="PROSITE-ProRule" id="PRU00335"/>
    </source>
</evidence>
<evidence type="ECO:0000313" key="6">
    <source>
        <dbReference type="EMBL" id="MTH34114.1"/>
    </source>
</evidence>
<accession>A0A844H3I0</accession>
<dbReference type="InterPro" id="IPR036271">
    <property type="entry name" value="Tet_transcr_reg_TetR-rel_C_sf"/>
</dbReference>
<dbReference type="PANTHER" id="PTHR30055:SF146">
    <property type="entry name" value="HTH-TYPE TRANSCRIPTIONAL DUAL REGULATOR CECR"/>
    <property type="match status" value="1"/>
</dbReference>
<protein>
    <submittedName>
        <fullName evidence="6">TetR family transcriptional regulator</fullName>
    </submittedName>
</protein>
<dbReference type="FunFam" id="1.10.10.60:FF:000141">
    <property type="entry name" value="TetR family transcriptional regulator"/>
    <property type="match status" value="1"/>
</dbReference>
<dbReference type="Pfam" id="PF14246">
    <property type="entry name" value="TetR_C_7"/>
    <property type="match status" value="1"/>
</dbReference>
<evidence type="ECO:0000256" key="2">
    <source>
        <dbReference type="ARBA" id="ARBA00023125"/>
    </source>
</evidence>
<evidence type="ECO:0000256" key="3">
    <source>
        <dbReference type="ARBA" id="ARBA00023163"/>
    </source>
</evidence>
<dbReference type="Gene3D" id="1.10.10.60">
    <property type="entry name" value="Homeodomain-like"/>
    <property type="match status" value="1"/>
</dbReference>
<organism evidence="6 7">
    <name type="scientific">Paracoccus limosus</name>
    <dbReference type="NCBI Taxonomy" id="913252"/>
    <lineage>
        <taxon>Bacteria</taxon>
        <taxon>Pseudomonadati</taxon>
        <taxon>Pseudomonadota</taxon>
        <taxon>Alphaproteobacteria</taxon>
        <taxon>Rhodobacterales</taxon>
        <taxon>Paracoccaceae</taxon>
        <taxon>Paracoccus</taxon>
    </lineage>
</organism>
<gene>
    <name evidence="6" type="ORF">GL279_05805</name>
</gene>
<dbReference type="GO" id="GO:0003700">
    <property type="term" value="F:DNA-binding transcription factor activity"/>
    <property type="evidence" value="ECO:0007669"/>
    <property type="project" value="TreeGrafter"/>
</dbReference>
<dbReference type="PRINTS" id="PR00455">
    <property type="entry name" value="HTHTETR"/>
</dbReference>
<dbReference type="InterPro" id="IPR050109">
    <property type="entry name" value="HTH-type_TetR-like_transc_reg"/>
</dbReference>
<sequence>MTAADAQPEASSDCSTDCAEADTPKRRQILDGARRMFLSNGFEGTSMQDVARSAGVSKGTLYVYFDSKEAMFGALVRQECGLLQDSVRRLASGSGAVGDELLAVARQILTRLLQPEVLAVMRMTIGAGEKFPELARQIYDAGPMRTRRILADYLRRRVEAGDLLIGDCEAAAGEFMDLVVSGLQRRALLMMPPLSESEITEHTRARVGRFLAGRCPGAAQG</sequence>
<dbReference type="InterPro" id="IPR023772">
    <property type="entry name" value="DNA-bd_HTH_TetR-type_CS"/>
</dbReference>
<dbReference type="InterPro" id="IPR001647">
    <property type="entry name" value="HTH_TetR"/>
</dbReference>
<dbReference type="Proteomes" id="UP000442533">
    <property type="component" value="Unassembled WGS sequence"/>
</dbReference>
<dbReference type="PANTHER" id="PTHR30055">
    <property type="entry name" value="HTH-TYPE TRANSCRIPTIONAL REGULATOR RUTR"/>
    <property type="match status" value="1"/>
</dbReference>
<reference evidence="6 7" key="1">
    <citation type="submission" date="2019-11" db="EMBL/GenBank/DDBJ databases">
        <authorList>
            <person name="Dong K."/>
        </authorList>
    </citation>
    <scope>NUCLEOTIDE SEQUENCE [LARGE SCALE GENOMIC DNA]</scope>
    <source>
        <strain evidence="6 7">JCM 17370</strain>
    </source>
</reference>
<evidence type="ECO:0000259" key="5">
    <source>
        <dbReference type="PROSITE" id="PS50977"/>
    </source>
</evidence>
<dbReference type="SUPFAM" id="SSF48498">
    <property type="entry name" value="Tetracyclin repressor-like, C-terminal domain"/>
    <property type="match status" value="1"/>
</dbReference>
<dbReference type="AlphaFoldDB" id="A0A844H3I0"/>
<keyword evidence="7" id="KW-1185">Reference proteome</keyword>
<comment type="caution">
    <text evidence="6">The sequence shown here is derived from an EMBL/GenBank/DDBJ whole genome shotgun (WGS) entry which is preliminary data.</text>
</comment>
<keyword evidence="3" id="KW-0804">Transcription</keyword>
<proteinExistence type="predicted"/>
<dbReference type="InterPro" id="IPR039536">
    <property type="entry name" value="TetR_C_Proteobacteria"/>
</dbReference>
<name>A0A844H3I0_9RHOB</name>
<dbReference type="GO" id="GO:0000976">
    <property type="term" value="F:transcription cis-regulatory region binding"/>
    <property type="evidence" value="ECO:0007669"/>
    <property type="project" value="TreeGrafter"/>
</dbReference>
<keyword evidence="1" id="KW-0805">Transcription regulation</keyword>
<dbReference type="RefSeq" id="WP_155063662.1">
    <property type="nucleotide sequence ID" value="NZ_WMIF01000005.1"/>
</dbReference>
<dbReference type="Gene3D" id="1.10.357.10">
    <property type="entry name" value="Tetracycline Repressor, domain 2"/>
    <property type="match status" value="1"/>
</dbReference>
<dbReference type="InterPro" id="IPR009057">
    <property type="entry name" value="Homeodomain-like_sf"/>
</dbReference>
<dbReference type="EMBL" id="WMIF01000005">
    <property type="protein sequence ID" value="MTH34114.1"/>
    <property type="molecule type" value="Genomic_DNA"/>
</dbReference>
<dbReference type="Pfam" id="PF00440">
    <property type="entry name" value="TetR_N"/>
    <property type="match status" value="1"/>
</dbReference>
<keyword evidence="2 4" id="KW-0238">DNA-binding</keyword>
<feature type="domain" description="HTH tetR-type" evidence="5">
    <location>
        <begin position="23"/>
        <end position="83"/>
    </location>
</feature>
<dbReference type="OrthoDB" id="9816431at2"/>
<evidence type="ECO:0000256" key="1">
    <source>
        <dbReference type="ARBA" id="ARBA00023015"/>
    </source>
</evidence>
<feature type="DNA-binding region" description="H-T-H motif" evidence="4">
    <location>
        <begin position="46"/>
        <end position="65"/>
    </location>
</feature>